<dbReference type="AlphaFoldDB" id="A0A4R2BLE0"/>
<evidence type="ECO:0000313" key="1">
    <source>
        <dbReference type="EMBL" id="TCN27473.1"/>
    </source>
</evidence>
<keyword evidence="2" id="KW-1185">Reference proteome</keyword>
<dbReference type="EMBL" id="SLVV01000002">
    <property type="protein sequence ID" value="TCN27473.1"/>
    <property type="molecule type" value="Genomic_DNA"/>
</dbReference>
<gene>
    <name evidence="1" type="ORF">EV146_102427</name>
</gene>
<dbReference type="RefSeq" id="WP_158286995.1">
    <property type="nucleotide sequence ID" value="NZ_JABUHM010000001.1"/>
</dbReference>
<organism evidence="1 2">
    <name type="scientific">Mesobacillus foraminis</name>
    <dbReference type="NCBI Taxonomy" id="279826"/>
    <lineage>
        <taxon>Bacteria</taxon>
        <taxon>Bacillati</taxon>
        <taxon>Bacillota</taxon>
        <taxon>Bacilli</taxon>
        <taxon>Bacillales</taxon>
        <taxon>Bacillaceae</taxon>
        <taxon>Mesobacillus</taxon>
    </lineage>
</organism>
<sequence length="51" mass="6230">MVNEYRNRSIKERRIYGDLQRKECKKMYAHPSQILIVSLLEFGFWNNIILD</sequence>
<proteinExistence type="predicted"/>
<reference evidence="1 2" key="1">
    <citation type="journal article" date="2015" name="Stand. Genomic Sci.">
        <title>Genomic Encyclopedia of Bacterial and Archaeal Type Strains, Phase III: the genomes of soil and plant-associated and newly described type strains.</title>
        <authorList>
            <person name="Whitman W.B."/>
            <person name="Woyke T."/>
            <person name="Klenk H.P."/>
            <person name="Zhou Y."/>
            <person name="Lilburn T.G."/>
            <person name="Beck B.J."/>
            <person name="De Vos P."/>
            <person name="Vandamme P."/>
            <person name="Eisen J.A."/>
            <person name="Garrity G."/>
            <person name="Hugenholtz P."/>
            <person name="Kyrpides N.C."/>
        </authorList>
    </citation>
    <scope>NUCLEOTIDE SEQUENCE [LARGE SCALE GENOMIC DNA]</scope>
    <source>
        <strain evidence="1 2">CV53</strain>
    </source>
</reference>
<comment type="caution">
    <text evidence="1">The sequence shown here is derived from an EMBL/GenBank/DDBJ whole genome shotgun (WGS) entry which is preliminary data.</text>
</comment>
<accession>A0A4R2BLE0</accession>
<protein>
    <submittedName>
        <fullName evidence="1">Uncharacterized protein</fullName>
    </submittedName>
</protein>
<dbReference type="Proteomes" id="UP000295689">
    <property type="component" value="Unassembled WGS sequence"/>
</dbReference>
<evidence type="ECO:0000313" key="2">
    <source>
        <dbReference type="Proteomes" id="UP000295689"/>
    </source>
</evidence>
<name>A0A4R2BLE0_9BACI</name>